<gene>
    <name evidence="2" type="ORF">E8P82_05105</name>
</gene>
<dbReference type="SMART" id="SM00507">
    <property type="entry name" value="HNHc"/>
    <property type="match status" value="1"/>
</dbReference>
<dbReference type="RefSeq" id="WP_136453414.1">
    <property type="nucleotide sequence ID" value="NZ_SSWH01000003.1"/>
</dbReference>
<dbReference type="EMBL" id="SSWH01000003">
    <property type="protein sequence ID" value="THJ67476.1"/>
    <property type="molecule type" value="Genomic_DNA"/>
</dbReference>
<name>A0A4S5E767_9MICC</name>
<accession>A0A4S5E767</accession>
<dbReference type="GO" id="GO:0003676">
    <property type="term" value="F:nucleic acid binding"/>
    <property type="evidence" value="ECO:0007669"/>
    <property type="project" value="InterPro"/>
</dbReference>
<sequence length="295" mass="32384">MEALILAWDPERPVWSGSYAEAVLAVRASGSVRQSWSVPSVLSGDLWASPDETVEMDVWLVVVGRRPAMRGLSGHGTVTRVPGPRTDASTLQIDVDFDALLQHGDQLTLSRLVGELPDPLDEESVQVVGAASARILRRLWTEAARPERAVVEPLPGWLPPNATRRVRADRFERDPDLRRIVLAHRGSACHACGLDMEQRYGAAGRDLIQVHHITPLELLGPGYEPDPLTDLVPLCASCHVVAHSRWPEPYSTEEIKRMLRENGFLRGSILTDEQRASEAAAARILGVTARESGTP</sequence>
<dbReference type="GO" id="GO:0008270">
    <property type="term" value="F:zinc ion binding"/>
    <property type="evidence" value="ECO:0007669"/>
    <property type="project" value="InterPro"/>
</dbReference>
<dbReference type="OrthoDB" id="9802640at2"/>
<comment type="caution">
    <text evidence="2">The sequence shown here is derived from an EMBL/GenBank/DDBJ whole genome shotgun (WGS) entry which is preliminary data.</text>
</comment>
<dbReference type="CDD" id="cd00085">
    <property type="entry name" value="HNHc"/>
    <property type="match status" value="1"/>
</dbReference>
<evidence type="ECO:0000313" key="3">
    <source>
        <dbReference type="Proteomes" id="UP000305233"/>
    </source>
</evidence>
<protein>
    <recommendedName>
        <fullName evidence="1">HNH nuclease domain-containing protein</fullName>
    </recommendedName>
</protein>
<dbReference type="Gene3D" id="1.10.30.50">
    <property type="match status" value="1"/>
</dbReference>
<dbReference type="Proteomes" id="UP000305233">
    <property type="component" value="Unassembled WGS sequence"/>
</dbReference>
<feature type="domain" description="HNH nuclease" evidence="1">
    <location>
        <begin position="177"/>
        <end position="240"/>
    </location>
</feature>
<keyword evidence="3" id="KW-1185">Reference proteome</keyword>
<evidence type="ECO:0000259" key="1">
    <source>
        <dbReference type="SMART" id="SM00507"/>
    </source>
</evidence>
<dbReference type="GO" id="GO:0004519">
    <property type="term" value="F:endonuclease activity"/>
    <property type="evidence" value="ECO:0007669"/>
    <property type="project" value="InterPro"/>
</dbReference>
<dbReference type="Pfam" id="PF01844">
    <property type="entry name" value="HNH"/>
    <property type="match status" value="1"/>
</dbReference>
<dbReference type="InterPro" id="IPR003615">
    <property type="entry name" value="HNH_nuc"/>
</dbReference>
<proteinExistence type="predicted"/>
<dbReference type="InterPro" id="IPR002711">
    <property type="entry name" value="HNH"/>
</dbReference>
<organism evidence="2 3">
    <name type="scientific">Arthrobacter echini</name>
    <dbReference type="NCBI Taxonomy" id="1529066"/>
    <lineage>
        <taxon>Bacteria</taxon>
        <taxon>Bacillati</taxon>
        <taxon>Actinomycetota</taxon>
        <taxon>Actinomycetes</taxon>
        <taxon>Micrococcales</taxon>
        <taxon>Micrococcaceae</taxon>
        <taxon>Arthrobacter</taxon>
    </lineage>
</organism>
<dbReference type="AlphaFoldDB" id="A0A4S5E767"/>
<reference evidence="2 3" key="1">
    <citation type="submission" date="2019-04" db="EMBL/GenBank/DDBJ databases">
        <authorList>
            <person name="Liu Q."/>
            <person name="Xin Y.-H."/>
        </authorList>
    </citation>
    <scope>NUCLEOTIDE SEQUENCE [LARGE SCALE GENOMIC DNA]</scope>
    <source>
        <strain evidence="2 3">AM23</strain>
    </source>
</reference>
<evidence type="ECO:0000313" key="2">
    <source>
        <dbReference type="EMBL" id="THJ67476.1"/>
    </source>
</evidence>